<gene>
    <name evidence="2" type="ORF">C7450_11168</name>
</gene>
<keyword evidence="3" id="KW-1185">Reference proteome</keyword>
<name>A0A2V3TZH2_9HYPH</name>
<keyword evidence="1" id="KW-0472">Membrane</keyword>
<reference evidence="2 3" key="1">
    <citation type="submission" date="2018-05" db="EMBL/GenBank/DDBJ databases">
        <title>Genomic Encyclopedia of Type Strains, Phase IV (KMG-IV): sequencing the most valuable type-strain genomes for metagenomic binning, comparative biology and taxonomic classification.</title>
        <authorList>
            <person name="Goeker M."/>
        </authorList>
    </citation>
    <scope>NUCLEOTIDE SEQUENCE [LARGE SCALE GENOMIC DNA]</scope>
    <source>
        <strain evidence="2 3">DSM 6462</strain>
    </source>
</reference>
<evidence type="ECO:0000313" key="3">
    <source>
        <dbReference type="Proteomes" id="UP000248021"/>
    </source>
</evidence>
<evidence type="ECO:0000313" key="2">
    <source>
        <dbReference type="EMBL" id="PXW54537.1"/>
    </source>
</evidence>
<evidence type="ECO:0000256" key="1">
    <source>
        <dbReference type="SAM" id="Phobius"/>
    </source>
</evidence>
<dbReference type="RefSeq" id="WP_110377008.1">
    <property type="nucleotide sequence ID" value="NZ_CAKNFM010000006.1"/>
</dbReference>
<keyword evidence="1" id="KW-0812">Transmembrane</keyword>
<dbReference type="Proteomes" id="UP000248021">
    <property type="component" value="Unassembled WGS sequence"/>
</dbReference>
<protein>
    <submittedName>
        <fullName evidence="2">Uncharacterized protein</fullName>
    </submittedName>
</protein>
<keyword evidence="1" id="KW-1133">Transmembrane helix</keyword>
<organism evidence="2 3">
    <name type="scientific">Chelatococcus asaccharovorans</name>
    <dbReference type="NCBI Taxonomy" id="28210"/>
    <lineage>
        <taxon>Bacteria</taxon>
        <taxon>Pseudomonadati</taxon>
        <taxon>Pseudomonadota</taxon>
        <taxon>Alphaproteobacteria</taxon>
        <taxon>Hyphomicrobiales</taxon>
        <taxon>Chelatococcaceae</taxon>
        <taxon>Chelatococcus</taxon>
    </lineage>
</organism>
<dbReference type="AlphaFoldDB" id="A0A2V3TZH2"/>
<proteinExistence type="predicted"/>
<sequence length="104" mass="10277">MTEILKRVGLVVLTAVAGAAMGTIVALLFGVAKGLLGGGSTVSLAGALVVGIGWFGAISALVGALIGKDTAEEEGKQPTRAANMVAWIAAVAIALLCLSVLFGR</sequence>
<accession>A0A2V3TZH2</accession>
<feature type="transmembrane region" description="Helical" evidence="1">
    <location>
        <begin position="12"/>
        <end position="32"/>
    </location>
</feature>
<feature type="transmembrane region" description="Helical" evidence="1">
    <location>
        <begin position="44"/>
        <end position="66"/>
    </location>
</feature>
<feature type="transmembrane region" description="Helical" evidence="1">
    <location>
        <begin position="86"/>
        <end position="103"/>
    </location>
</feature>
<dbReference type="EMBL" id="QJJK01000011">
    <property type="protein sequence ID" value="PXW54537.1"/>
    <property type="molecule type" value="Genomic_DNA"/>
</dbReference>
<comment type="caution">
    <text evidence="2">The sequence shown here is derived from an EMBL/GenBank/DDBJ whole genome shotgun (WGS) entry which is preliminary data.</text>
</comment>